<dbReference type="PROSITE" id="PS00122">
    <property type="entry name" value="CARBOXYLESTERASE_B_1"/>
    <property type="match status" value="1"/>
</dbReference>
<dbReference type="EMBL" id="CAVMBE010000054">
    <property type="protein sequence ID" value="CAK4031873.1"/>
    <property type="molecule type" value="Genomic_DNA"/>
</dbReference>
<evidence type="ECO:0000256" key="7">
    <source>
        <dbReference type="ARBA" id="ARBA00023180"/>
    </source>
</evidence>
<sequence length="570" mass="61882">MTRFALLSLLTAVAIAAPLDERQSGPSVTIENGTVVGSSSEGVDSFKGIPYAQPPVGNLRLRPAQSITTSFGTIQATGSPSSCPQFFTQVDTDNVPEDAVGVLLDSPLLQEATMSSEDCLTMNVQRPTGTNSSSDLPVLFWIFGGGFEFGSTSMYDASSIVQQSIKLGQPIIYVSVNYRLGGFGFLAGSDLAKEGSTNLGLRDQRMGLHWTAENIKAFGGDPSKVTIWGESAGSISVFDHTVINGGDNTYNGKPLFRGGIMNSGSVVPATDVSSAKPQAVYDTVVENAGCSSASDKLACLRSTDYTTFLNAANSVPGIFSYQSLDLSYLPRPDPGDNFFSQSPEISINADNFTKVPLIIGDQEDEGTLFSLVTDNITTNQQLHDYVASYFPANPTVDQDVTNLLTYYPDEPLEGQPAGSPFRTGPLNNIYPQFKRLAAILGDLTFTLARRVYLETIQPKQSQPTWSYLSSFFYGTPVLGTFHASDLLFSYELIPGPNEVQTTLQTYYVSFVNYLDPNALGNVAPMINWPQWTTQSPQLMNFLSLSNQIIEDDFRKNASDYLMTSQAKYRI</sequence>
<keyword evidence="11" id="KW-1185">Reference proteome</keyword>
<evidence type="ECO:0000256" key="5">
    <source>
        <dbReference type="ARBA" id="ARBA00022801"/>
    </source>
</evidence>
<comment type="caution">
    <text evidence="10">The sequence shown here is derived from an EMBL/GenBank/DDBJ whole genome shotgun (WGS) entry which is preliminary data.</text>
</comment>
<evidence type="ECO:0000259" key="9">
    <source>
        <dbReference type="Pfam" id="PF00135"/>
    </source>
</evidence>
<evidence type="ECO:0000313" key="10">
    <source>
        <dbReference type="EMBL" id="CAK4031873.1"/>
    </source>
</evidence>
<organism evidence="10 11">
    <name type="scientific">Lecanosticta acicola</name>
    <dbReference type="NCBI Taxonomy" id="111012"/>
    <lineage>
        <taxon>Eukaryota</taxon>
        <taxon>Fungi</taxon>
        <taxon>Dikarya</taxon>
        <taxon>Ascomycota</taxon>
        <taxon>Pezizomycotina</taxon>
        <taxon>Dothideomycetes</taxon>
        <taxon>Dothideomycetidae</taxon>
        <taxon>Mycosphaerellales</taxon>
        <taxon>Mycosphaerellaceae</taxon>
        <taxon>Lecanosticta</taxon>
    </lineage>
</organism>
<dbReference type="InterPro" id="IPR050309">
    <property type="entry name" value="Type-B_Carboxylest/Lipase"/>
</dbReference>
<keyword evidence="3" id="KW-0964">Secreted</keyword>
<dbReference type="Pfam" id="PF00135">
    <property type="entry name" value="COesterase"/>
    <property type="match status" value="1"/>
</dbReference>
<dbReference type="SUPFAM" id="SSF53474">
    <property type="entry name" value="alpha/beta-Hydrolases"/>
    <property type="match status" value="1"/>
</dbReference>
<evidence type="ECO:0000313" key="11">
    <source>
        <dbReference type="Proteomes" id="UP001296104"/>
    </source>
</evidence>
<evidence type="ECO:0000256" key="8">
    <source>
        <dbReference type="RuleBase" id="RU361235"/>
    </source>
</evidence>
<keyword evidence="4 8" id="KW-0732">Signal</keyword>
<dbReference type="GO" id="GO:0016787">
    <property type="term" value="F:hydrolase activity"/>
    <property type="evidence" value="ECO:0007669"/>
    <property type="project" value="UniProtKB-KW"/>
</dbReference>
<comment type="subcellular location">
    <subcellularLocation>
        <location evidence="1">Secreted</location>
    </subcellularLocation>
</comment>
<comment type="similarity">
    <text evidence="2 8">Belongs to the type-B carboxylesterase/lipase family.</text>
</comment>
<proteinExistence type="inferred from homology"/>
<keyword evidence="6" id="KW-0443">Lipid metabolism</keyword>
<dbReference type="InterPro" id="IPR002018">
    <property type="entry name" value="CarbesteraseB"/>
</dbReference>
<dbReference type="InterPro" id="IPR029058">
    <property type="entry name" value="AB_hydrolase_fold"/>
</dbReference>
<keyword evidence="7" id="KW-0325">Glycoprotein</keyword>
<feature type="chain" id="PRO_5042316986" description="Carboxylic ester hydrolase" evidence="8">
    <location>
        <begin position="17"/>
        <end position="570"/>
    </location>
</feature>
<dbReference type="Gene3D" id="3.40.50.1820">
    <property type="entry name" value="alpha/beta hydrolase"/>
    <property type="match status" value="1"/>
</dbReference>
<dbReference type="Proteomes" id="UP001296104">
    <property type="component" value="Unassembled WGS sequence"/>
</dbReference>
<evidence type="ECO:0000256" key="1">
    <source>
        <dbReference type="ARBA" id="ARBA00004613"/>
    </source>
</evidence>
<protein>
    <recommendedName>
        <fullName evidence="8">Carboxylic ester hydrolase</fullName>
        <ecNumber evidence="8">3.1.1.-</ecNumber>
    </recommendedName>
</protein>
<name>A0AAI8Z3N5_9PEZI</name>
<evidence type="ECO:0000256" key="4">
    <source>
        <dbReference type="ARBA" id="ARBA00022729"/>
    </source>
</evidence>
<dbReference type="GO" id="GO:0005576">
    <property type="term" value="C:extracellular region"/>
    <property type="evidence" value="ECO:0007669"/>
    <property type="project" value="UniProtKB-SubCell"/>
</dbReference>
<dbReference type="FunFam" id="3.40.50.1820:FF:000213">
    <property type="entry name" value="Carboxylic ester hydrolase"/>
    <property type="match status" value="1"/>
</dbReference>
<feature type="signal peptide" evidence="8">
    <location>
        <begin position="1"/>
        <end position="16"/>
    </location>
</feature>
<evidence type="ECO:0000256" key="2">
    <source>
        <dbReference type="ARBA" id="ARBA00005964"/>
    </source>
</evidence>
<dbReference type="AlphaFoldDB" id="A0AAI8Z3N5"/>
<accession>A0AAI8Z3N5</accession>
<keyword evidence="5 8" id="KW-0378">Hydrolase</keyword>
<feature type="domain" description="Carboxylesterase type B" evidence="9">
    <location>
        <begin position="26"/>
        <end position="543"/>
    </location>
</feature>
<dbReference type="InterPro" id="IPR019826">
    <property type="entry name" value="Carboxylesterase_B_AS"/>
</dbReference>
<reference evidence="10" key="1">
    <citation type="submission" date="2023-11" db="EMBL/GenBank/DDBJ databases">
        <authorList>
            <person name="Alioto T."/>
            <person name="Alioto T."/>
            <person name="Gomez Garrido J."/>
        </authorList>
    </citation>
    <scope>NUCLEOTIDE SEQUENCE</scope>
</reference>
<dbReference type="PANTHER" id="PTHR11559">
    <property type="entry name" value="CARBOXYLESTERASE"/>
    <property type="match status" value="1"/>
</dbReference>
<evidence type="ECO:0000256" key="3">
    <source>
        <dbReference type="ARBA" id="ARBA00022525"/>
    </source>
</evidence>
<evidence type="ECO:0000256" key="6">
    <source>
        <dbReference type="ARBA" id="ARBA00023098"/>
    </source>
</evidence>
<dbReference type="GO" id="GO:0006629">
    <property type="term" value="P:lipid metabolic process"/>
    <property type="evidence" value="ECO:0007669"/>
    <property type="project" value="UniProtKB-KW"/>
</dbReference>
<dbReference type="EC" id="3.1.1.-" evidence="8"/>
<gene>
    <name evidence="10" type="ORF">LECACI_7A007031</name>
</gene>